<feature type="transmembrane region" description="Helical" evidence="1">
    <location>
        <begin position="84"/>
        <end position="102"/>
    </location>
</feature>
<keyword evidence="1" id="KW-1133">Transmembrane helix</keyword>
<evidence type="ECO:0000313" key="3">
    <source>
        <dbReference type="Proteomes" id="UP000198654"/>
    </source>
</evidence>
<protein>
    <submittedName>
        <fullName evidence="2">Transmembrane transcriptional regulator (Anti-sigma factor RsiW)</fullName>
    </submittedName>
</protein>
<dbReference type="RefSeq" id="WP_089728784.1">
    <property type="nucleotide sequence ID" value="NZ_FNGI01000006.1"/>
</dbReference>
<dbReference type="Proteomes" id="UP000198654">
    <property type="component" value="Unassembled WGS sequence"/>
</dbReference>
<evidence type="ECO:0000256" key="1">
    <source>
        <dbReference type="SAM" id="Phobius"/>
    </source>
</evidence>
<gene>
    <name evidence="2" type="ORF">SAMN05661010_02359</name>
</gene>
<keyword evidence="1 2" id="KW-0812">Transmembrane</keyword>
<keyword evidence="3" id="KW-1185">Reference proteome</keyword>
<accession>A0A1G9M8M2</accession>
<dbReference type="OrthoDB" id="9152892at2"/>
<dbReference type="EMBL" id="FNGI01000006">
    <property type="protein sequence ID" value="SDL70579.1"/>
    <property type="molecule type" value="Genomic_DNA"/>
</dbReference>
<dbReference type="InterPro" id="IPR041916">
    <property type="entry name" value="Anti_sigma_zinc_sf"/>
</dbReference>
<evidence type="ECO:0000313" key="2">
    <source>
        <dbReference type="EMBL" id="SDL70579.1"/>
    </source>
</evidence>
<dbReference type="Gene3D" id="1.10.10.1320">
    <property type="entry name" value="Anti-sigma factor, zinc-finger domain"/>
    <property type="match status" value="1"/>
</dbReference>
<dbReference type="AlphaFoldDB" id="A0A1G9M8M2"/>
<keyword evidence="1" id="KW-0472">Membrane</keyword>
<sequence>MNTRHPTEYDLHAYLDDQLDAEQRQWVEAYLAANPQAATQLDGWRQDAQRLRATFANPQQWPSNSALDPARIRQRQRHRQHTRFATAAAMVMVLGTGLTSGWQAHDMMTADPVPPMQDALQAYRLFTDNTSTATTLDTNAAAGTARATPAEVSREQITQLFQTHFNDGVMPPDLSAAGLQIADARLLVTEQGPSAMVLYHDQHGRQMMMYIRPPGANHHRLEPGKRIDGQLLAQYWSRDDYNYAIVSQPNDPNAAILKSMLRNS</sequence>
<proteinExistence type="predicted"/>
<organism evidence="2 3">
    <name type="scientific">Modicisalibacter muralis</name>
    <dbReference type="NCBI Taxonomy" id="119000"/>
    <lineage>
        <taxon>Bacteria</taxon>
        <taxon>Pseudomonadati</taxon>
        <taxon>Pseudomonadota</taxon>
        <taxon>Gammaproteobacteria</taxon>
        <taxon>Oceanospirillales</taxon>
        <taxon>Halomonadaceae</taxon>
        <taxon>Modicisalibacter</taxon>
    </lineage>
</organism>
<reference evidence="2 3" key="1">
    <citation type="submission" date="2016-10" db="EMBL/GenBank/DDBJ databases">
        <authorList>
            <person name="de Groot N.N."/>
        </authorList>
    </citation>
    <scope>NUCLEOTIDE SEQUENCE [LARGE SCALE GENOMIC DNA]</scope>
    <source>
        <strain evidence="2 3">DSM 14789</strain>
    </source>
</reference>
<name>A0A1G9M8M2_9GAMM</name>
<dbReference type="STRING" id="119000.SAMN05661010_02359"/>